<keyword evidence="3 10" id="KW-0812">Transmembrane</keyword>
<evidence type="ECO:0000313" key="14">
    <source>
        <dbReference type="Proteomes" id="UP000694397"/>
    </source>
</evidence>
<evidence type="ECO:0000256" key="10">
    <source>
        <dbReference type="SAM" id="Phobius"/>
    </source>
</evidence>
<dbReference type="PANTHER" id="PTHR24369:SF170">
    <property type="entry name" value="LEUCINE-RICH REPEAT-CONTAINING PROTEIN 3"/>
    <property type="match status" value="1"/>
</dbReference>
<keyword evidence="6 10" id="KW-1133">Transmembrane helix</keyword>
<proteinExistence type="inferred from homology"/>
<dbReference type="SMART" id="SM00013">
    <property type="entry name" value="LRRNT"/>
    <property type="match status" value="1"/>
</dbReference>
<organism evidence="13 14">
    <name type="scientific">Scleropages formosus</name>
    <name type="common">Asian bonytongue</name>
    <name type="synonym">Osteoglossum formosum</name>
    <dbReference type="NCBI Taxonomy" id="113540"/>
    <lineage>
        <taxon>Eukaryota</taxon>
        <taxon>Metazoa</taxon>
        <taxon>Chordata</taxon>
        <taxon>Craniata</taxon>
        <taxon>Vertebrata</taxon>
        <taxon>Euteleostomi</taxon>
        <taxon>Actinopterygii</taxon>
        <taxon>Neopterygii</taxon>
        <taxon>Teleostei</taxon>
        <taxon>Osteoglossocephala</taxon>
        <taxon>Osteoglossomorpha</taxon>
        <taxon>Osteoglossiformes</taxon>
        <taxon>Osteoglossidae</taxon>
        <taxon>Scleropages</taxon>
    </lineage>
</organism>
<evidence type="ECO:0000259" key="12">
    <source>
        <dbReference type="SMART" id="SM00013"/>
    </source>
</evidence>
<dbReference type="Ensembl" id="ENSSFOT00015050092.1">
    <property type="protein sequence ID" value="ENSSFOP00015059050.1"/>
    <property type="gene ID" value="ENSSFOG00015027599.1"/>
</dbReference>
<keyword evidence="14" id="KW-1185">Reference proteome</keyword>
<dbReference type="GeneTree" id="ENSGT00940000154360"/>
<keyword evidence="7 10" id="KW-0472">Membrane</keyword>
<dbReference type="OrthoDB" id="6343311at2759"/>
<accession>A0A8C9U7Q8</accession>
<protein>
    <recommendedName>
        <fullName evidence="9">Leucine-rich repeat-containing protein 3</fullName>
    </recommendedName>
</protein>
<reference evidence="13" key="2">
    <citation type="submission" date="2025-08" db="UniProtKB">
        <authorList>
            <consortium name="Ensembl"/>
        </authorList>
    </citation>
    <scope>IDENTIFICATION</scope>
</reference>
<dbReference type="InterPro" id="IPR003591">
    <property type="entry name" value="Leu-rich_rpt_typical-subtyp"/>
</dbReference>
<reference evidence="13 14" key="1">
    <citation type="submission" date="2019-04" db="EMBL/GenBank/DDBJ databases">
        <authorList>
            <consortium name="Wellcome Sanger Institute Data Sharing"/>
        </authorList>
    </citation>
    <scope>NUCLEOTIDE SEQUENCE [LARGE SCALE GENOMIC DNA]</scope>
</reference>
<keyword evidence="5" id="KW-0677">Repeat</keyword>
<dbReference type="InterPro" id="IPR032675">
    <property type="entry name" value="LRR_dom_sf"/>
</dbReference>
<dbReference type="InterPro" id="IPR050541">
    <property type="entry name" value="LRR_TM_domain-containing"/>
</dbReference>
<gene>
    <name evidence="13" type="primary">LRRC3</name>
</gene>
<reference evidence="13" key="3">
    <citation type="submission" date="2025-09" db="UniProtKB">
        <authorList>
            <consortium name="Ensembl"/>
        </authorList>
    </citation>
    <scope>IDENTIFICATION</scope>
</reference>
<evidence type="ECO:0000256" key="7">
    <source>
        <dbReference type="ARBA" id="ARBA00023136"/>
    </source>
</evidence>
<dbReference type="PANTHER" id="PTHR24369">
    <property type="entry name" value="ANTIGEN BSP, PUTATIVE-RELATED"/>
    <property type="match status" value="1"/>
</dbReference>
<evidence type="ECO:0000256" key="2">
    <source>
        <dbReference type="ARBA" id="ARBA00022614"/>
    </source>
</evidence>
<dbReference type="PROSITE" id="PS51450">
    <property type="entry name" value="LRR"/>
    <property type="match status" value="2"/>
</dbReference>
<keyword evidence="2" id="KW-0433">Leucine-rich repeat</keyword>
<comment type="subcellular location">
    <subcellularLocation>
        <location evidence="1">Membrane</location>
        <topology evidence="1">Single-pass membrane protein</topology>
    </subcellularLocation>
</comment>
<dbReference type="Pfam" id="PF00560">
    <property type="entry name" value="LRR_1"/>
    <property type="match status" value="1"/>
</dbReference>
<dbReference type="Gene3D" id="3.80.10.10">
    <property type="entry name" value="Ribonuclease Inhibitor"/>
    <property type="match status" value="1"/>
</dbReference>
<evidence type="ECO:0000256" key="6">
    <source>
        <dbReference type="ARBA" id="ARBA00022989"/>
    </source>
</evidence>
<evidence type="ECO:0000256" key="3">
    <source>
        <dbReference type="ARBA" id="ARBA00022692"/>
    </source>
</evidence>
<dbReference type="InterPro" id="IPR000372">
    <property type="entry name" value="LRRNT"/>
</dbReference>
<dbReference type="SMART" id="SM00369">
    <property type="entry name" value="LRR_TYP"/>
    <property type="match status" value="3"/>
</dbReference>
<dbReference type="InterPro" id="IPR001611">
    <property type="entry name" value="Leu-rich_rpt"/>
</dbReference>
<evidence type="ECO:0000256" key="8">
    <source>
        <dbReference type="ARBA" id="ARBA00049658"/>
    </source>
</evidence>
<evidence type="ECO:0000313" key="13">
    <source>
        <dbReference type="Ensembl" id="ENSSFOP00015059050.1"/>
    </source>
</evidence>
<evidence type="ECO:0000256" key="11">
    <source>
        <dbReference type="SAM" id="SignalP"/>
    </source>
</evidence>
<evidence type="ECO:0000256" key="1">
    <source>
        <dbReference type="ARBA" id="ARBA00004167"/>
    </source>
</evidence>
<dbReference type="SUPFAM" id="SSF52058">
    <property type="entry name" value="L domain-like"/>
    <property type="match status" value="1"/>
</dbReference>
<evidence type="ECO:0000256" key="4">
    <source>
        <dbReference type="ARBA" id="ARBA00022729"/>
    </source>
</evidence>
<feature type="transmembrane region" description="Helical" evidence="10">
    <location>
        <begin position="204"/>
        <end position="225"/>
    </location>
</feature>
<feature type="chain" id="PRO_5034598226" description="Leucine-rich repeat-containing protein 3" evidence="11">
    <location>
        <begin position="29"/>
        <end position="259"/>
    </location>
</feature>
<comment type="similarity">
    <text evidence="8">Belongs to the LRRC3 family.</text>
</comment>
<keyword evidence="4 11" id="KW-0732">Signal</keyword>
<dbReference type="AlphaFoldDB" id="A0A8C9U7Q8"/>
<sequence length="259" mass="29025">TGGVTPFPRISLLPASSLVFVGAALTAALVSDCPESCRCTERDGLTVQCVSRDLEVIPGDLPRNTVTLLLASNRISHVPRGSFRELPQLQELDLSRNAIETLDAGSFQGVSAELRSLDLSRNRLRSLPRNALSQLRARVRLSHNPWHCECSLQEALRELRLEPDTVGEVRCFTAVREEFRGRSIIQVLDSGIDFCSFRHKTMDVAMFVTMFAWFAMVIAYVVCYVRHNREEVHRHLEYLRSPPGSSHSSKDFESVNTGL</sequence>
<dbReference type="Pfam" id="PF13855">
    <property type="entry name" value="LRR_8"/>
    <property type="match status" value="1"/>
</dbReference>
<feature type="domain" description="LRRNT" evidence="12">
    <location>
        <begin position="32"/>
        <end position="67"/>
    </location>
</feature>
<evidence type="ECO:0000256" key="5">
    <source>
        <dbReference type="ARBA" id="ARBA00022737"/>
    </source>
</evidence>
<dbReference type="GO" id="GO:0005886">
    <property type="term" value="C:plasma membrane"/>
    <property type="evidence" value="ECO:0007669"/>
    <property type="project" value="TreeGrafter"/>
</dbReference>
<name>A0A8C9U7Q8_SCLFO</name>
<feature type="signal peptide" evidence="11">
    <location>
        <begin position="1"/>
        <end position="28"/>
    </location>
</feature>
<dbReference type="Proteomes" id="UP000694397">
    <property type="component" value="Chromosome 12"/>
</dbReference>
<dbReference type="FunFam" id="3.80.10.10:FF:000069">
    <property type="entry name" value="leucine-rich repeat-containing protein 3B"/>
    <property type="match status" value="1"/>
</dbReference>
<evidence type="ECO:0000256" key="9">
    <source>
        <dbReference type="ARBA" id="ARBA00049749"/>
    </source>
</evidence>